<evidence type="ECO:0000313" key="3">
    <source>
        <dbReference type="Proteomes" id="UP000262882"/>
    </source>
</evidence>
<dbReference type="OrthoDB" id="573709at2"/>
<feature type="transmembrane region" description="Helical" evidence="1">
    <location>
        <begin position="120"/>
        <end position="139"/>
    </location>
</feature>
<gene>
    <name evidence="2" type="ORF">D0T12_30160</name>
</gene>
<reference evidence="2 3" key="1">
    <citation type="submission" date="2018-08" db="EMBL/GenBank/DDBJ databases">
        <title>Actinomadura spongicola sp. nov., isolated from marine sponge Leucetta chagosensis.</title>
        <authorList>
            <person name="Li L."/>
            <person name="Lin H.W."/>
        </authorList>
    </citation>
    <scope>NUCLEOTIDE SEQUENCE [LARGE SCALE GENOMIC DNA]</scope>
    <source>
        <strain evidence="2 3">LHW52907</strain>
    </source>
</reference>
<proteinExistence type="predicted"/>
<dbReference type="AlphaFoldDB" id="A0A372G9G7"/>
<evidence type="ECO:0000256" key="1">
    <source>
        <dbReference type="SAM" id="Phobius"/>
    </source>
</evidence>
<sequence>MTDFPSDGRIKHLEFIQSAITRLAGNSFLAKGWALTASAALYGLAASGSNPWLALAATGLNVAFWWLDGYFLRQERLFRCLYNDARKPDSAVEPFSMDTRPYLGDPYTAPRKVTMSHTLLVFYGALLVTGVAISIVTFIHDSDGNKDSPVPALSMAAGQLAPATKSEMLCNSSAIVR</sequence>
<comment type="caution">
    <text evidence="2">The sequence shown here is derived from an EMBL/GenBank/DDBJ whole genome shotgun (WGS) entry which is preliminary data.</text>
</comment>
<dbReference type="EMBL" id="QVNQ01000011">
    <property type="protein sequence ID" value="RFS81967.1"/>
    <property type="molecule type" value="Genomic_DNA"/>
</dbReference>
<keyword evidence="3" id="KW-1185">Reference proteome</keyword>
<protein>
    <submittedName>
        <fullName evidence="2">Uncharacterized protein</fullName>
    </submittedName>
</protein>
<name>A0A372G9G7_9ACTN</name>
<keyword evidence="1" id="KW-0472">Membrane</keyword>
<organism evidence="2 3">
    <name type="scientific">Actinomadura spongiicola</name>
    <dbReference type="NCBI Taxonomy" id="2303421"/>
    <lineage>
        <taxon>Bacteria</taxon>
        <taxon>Bacillati</taxon>
        <taxon>Actinomycetota</taxon>
        <taxon>Actinomycetes</taxon>
        <taxon>Streptosporangiales</taxon>
        <taxon>Thermomonosporaceae</taxon>
        <taxon>Actinomadura</taxon>
    </lineage>
</organism>
<keyword evidence="1" id="KW-1133">Transmembrane helix</keyword>
<evidence type="ECO:0000313" key="2">
    <source>
        <dbReference type="EMBL" id="RFS81967.1"/>
    </source>
</evidence>
<feature type="transmembrane region" description="Helical" evidence="1">
    <location>
        <begin position="52"/>
        <end position="72"/>
    </location>
</feature>
<dbReference type="RefSeq" id="WP_117403874.1">
    <property type="nucleotide sequence ID" value="NZ_QVNQ01000011.1"/>
</dbReference>
<dbReference type="Proteomes" id="UP000262882">
    <property type="component" value="Unassembled WGS sequence"/>
</dbReference>
<accession>A0A372G9G7</accession>
<keyword evidence="1" id="KW-0812">Transmembrane</keyword>